<dbReference type="SUPFAM" id="SSF53474">
    <property type="entry name" value="alpha/beta-Hydrolases"/>
    <property type="match status" value="1"/>
</dbReference>
<feature type="domain" description="BD-FAE-like" evidence="2">
    <location>
        <begin position="77"/>
        <end position="265"/>
    </location>
</feature>
<dbReference type="Pfam" id="PF20434">
    <property type="entry name" value="BD-FAE"/>
    <property type="match status" value="1"/>
</dbReference>
<dbReference type="RefSeq" id="WP_109648941.1">
    <property type="nucleotide sequence ID" value="NZ_JACWLN010000010.1"/>
</dbReference>
<dbReference type="CDD" id="cd08983">
    <property type="entry name" value="GH43_Bt3655-like"/>
    <property type="match status" value="1"/>
</dbReference>
<dbReference type="EMBL" id="QGGQ01000001">
    <property type="protein sequence ID" value="PWK26042.1"/>
    <property type="molecule type" value="Genomic_DNA"/>
</dbReference>
<dbReference type="Gene3D" id="2.115.10.20">
    <property type="entry name" value="Glycosyl hydrolase domain, family 43"/>
    <property type="match status" value="1"/>
</dbReference>
<dbReference type="GO" id="GO:0016787">
    <property type="term" value="F:hydrolase activity"/>
    <property type="evidence" value="ECO:0007669"/>
    <property type="project" value="UniProtKB-KW"/>
</dbReference>
<evidence type="ECO:0000259" key="2">
    <source>
        <dbReference type="Pfam" id="PF20434"/>
    </source>
</evidence>
<gene>
    <name evidence="4" type="ORF">HZY62_17225</name>
    <name evidence="5" type="ORF">LX92_00786</name>
</gene>
<keyword evidence="1" id="KW-0378">Hydrolase</keyword>
<dbReference type="Proteomes" id="UP000651837">
    <property type="component" value="Unassembled WGS sequence"/>
</dbReference>
<dbReference type="PANTHER" id="PTHR48081">
    <property type="entry name" value="AB HYDROLASE SUPERFAMILY PROTEIN C4A8.06C"/>
    <property type="match status" value="1"/>
</dbReference>
<accession>A0A316E929</accession>
<dbReference type="PANTHER" id="PTHR48081:SF6">
    <property type="entry name" value="PEPTIDASE S9 PROLYL OLIGOPEPTIDASE CATALYTIC DOMAIN-CONTAINING PROTEIN"/>
    <property type="match status" value="1"/>
</dbReference>
<keyword evidence="7" id="KW-1185">Reference proteome</keyword>
<evidence type="ECO:0000313" key="4">
    <source>
        <dbReference type="EMBL" id="MBD1262343.1"/>
    </source>
</evidence>
<reference evidence="4 7" key="2">
    <citation type="submission" date="2020-07" db="EMBL/GenBank/DDBJ databases">
        <title>The draft genome sequence of Maribacter polysiphoniae KCTC 22021.</title>
        <authorList>
            <person name="Mu L."/>
        </authorList>
    </citation>
    <scope>NUCLEOTIDE SEQUENCE [LARGE SCALE GENOMIC DNA]</scope>
    <source>
        <strain evidence="4 7">KCTC 22021</strain>
    </source>
</reference>
<name>A0A316E929_9FLAO</name>
<organism evidence="5 6">
    <name type="scientific">Maribacter polysiphoniae</name>
    <dbReference type="NCBI Taxonomy" id="429344"/>
    <lineage>
        <taxon>Bacteria</taxon>
        <taxon>Pseudomonadati</taxon>
        <taxon>Bacteroidota</taxon>
        <taxon>Flavobacteriia</taxon>
        <taxon>Flavobacteriales</taxon>
        <taxon>Flavobacteriaceae</taxon>
        <taxon>Maribacter</taxon>
    </lineage>
</organism>
<dbReference type="InterPro" id="IPR029058">
    <property type="entry name" value="AB_hydrolase_fold"/>
</dbReference>
<comment type="caution">
    <text evidence="5">The sequence shown here is derived from an EMBL/GenBank/DDBJ whole genome shotgun (WGS) entry which is preliminary data.</text>
</comment>
<dbReference type="Proteomes" id="UP000245667">
    <property type="component" value="Unassembled WGS sequence"/>
</dbReference>
<reference evidence="5 6" key="1">
    <citation type="submission" date="2018-05" db="EMBL/GenBank/DDBJ databases">
        <title>Genomic Encyclopedia of Archaeal and Bacterial Type Strains, Phase II (KMG-II): from individual species to whole genera.</title>
        <authorList>
            <person name="Goeker M."/>
        </authorList>
    </citation>
    <scope>NUCLEOTIDE SEQUENCE [LARGE SCALE GENOMIC DNA]</scope>
    <source>
        <strain evidence="5 6">DSM 23514</strain>
    </source>
</reference>
<evidence type="ECO:0000313" key="5">
    <source>
        <dbReference type="EMBL" id="PWK26042.1"/>
    </source>
</evidence>
<dbReference type="AlphaFoldDB" id="A0A316E929"/>
<dbReference type="InterPro" id="IPR050300">
    <property type="entry name" value="GDXG_lipolytic_enzyme"/>
</dbReference>
<dbReference type="Gene3D" id="3.40.50.1820">
    <property type="entry name" value="alpha/beta hydrolase"/>
    <property type="match status" value="1"/>
</dbReference>
<dbReference type="InterPro" id="IPR049492">
    <property type="entry name" value="BD-FAE-like_dom"/>
</dbReference>
<dbReference type="InterPro" id="IPR055133">
    <property type="entry name" value="BT_3657-like_N"/>
</dbReference>
<proteinExistence type="predicted"/>
<dbReference type="InterPro" id="IPR023296">
    <property type="entry name" value="Glyco_hydro_beta-prop_sf"/>
</dbReference>
<dbReference type="EMBL" id="JACWLN010000010">
    <property type="protein sequence ID" value="MBD1262343.1"/>
    <property type="molecule type" value="Genomic_DNA"/>
</dbReference>
<dbReference type="SUPFAM" id="SSF75005">
    <property type="entry name" value="Arabinanase/levansucrase/invertase"/>
    <property type="match status" value="1"/>
</dbReference>
<dbReference type="OrthoDB" id="9794725at2"/>
<feature type="domain" description="Arabinosidase BT-3657-like N-terminal" evidence="3">
    <location>
        <begin position="314"/>
        <end position="417"/>
    </location>
</feature>
<sequence>MTTYREFAMKMVVWSFILAIPYVVRAQNTVLQLWGKGVPGAITNKAYVQGTQWDALGNIRGYSKVSQPDLTLFLADSTIGNGTSVVICPGGGYSHLAINKEGYKVAKWLNTLGISAFVLKYRMPSDKIMMDKAIGPLQDAQEAIRIVRRNAKKWKVDPDKIGIMGFSAGGHLAATLSTHYNWLTYPPIDNVSAKPDFSILIYPVVSMQDGVTHQGSKKNLLGKNPSKSLIEAFSNANQVDSDTPPAFLVHATDDTAVPVMNSLEYYLALKKWDVPVEMHLYERGGHGFGLGISGTNANWPQDLKQWFQANNYVKNDSVYLFSYFKDNGEDGLHLAYSEDGYTWESLKNDTSFLTPRVGKDSLMRDPCIIQGGDGLYHMVWTVSWTDKGIGYASSKDLIHWSEQRYLPVMDHEKGTRNTWAPEITYDRVAEQYMIYWASTITDKFPETRSVKENGYNHRMYYTLTKDFKTFTDMELLFDPGFNVIDATIKKVDDGYLMFLKDETVVPEQKNIKMAYSETLNGPYSTLGLPITGDYWAEGPTSLKVDGKWIVYFDKYVDKEYGAVQSTDLKKWEDISGQINFPKGARHGTVFKVPRGLLSQLKTIK</sequence>
<evidence type="ECO:0000313" key="7">
    <source>
        <dbReference type="Proteomes" id="UP000651837"/>
    </source>
</evidence>
<evidence type="ECO:0000313" key="6">
    <source>
        <dbReference type="Proteomes" id="UP000245667"/>
    </source>
</evidence>
<evidence type="ECO:0000259" key="3">
    <source>
        <dbReference type="Pfam" id="PF22847"/>
    </source>
</evidence>
<dbReference type="Pfam" id="PF22847">
    <property type="entry name" value="BT_3657-like_N"/>
    <property type="match status" value="1"/>
</dbReference>
<protein>
    <submittedName>
        <fullName evidence="5">Acetyl esterase/lipase</fullName>
    </submittedName>
    <submittedName>
        <fullName evidence="4">Prolyl oligopeptidase family serine peptidase</fullName>
    </submittedName>
</protein>
<evidence type="ECO:0000256" key="1">
    <source>
        <dbReference type="ARBA" id="ARBA00022801"/>
    </source>
</evidence>